<evidence type="ECO:0000256" key="1">
    <source>
        <dbReference type="SAM" id="MobiDB-lite"/>
    </source>
</evidence>
<proteinExistence type="predicted"/>
<dbReference type="EMBL" id="BGPR01017376">
    <property type="protein sequence ID" value="GBN75949.1"/>
    <property type="molecule type" value="Genomic_DNA"/>
</dbReference>
<feature type="compositionally biased region" description="Basic residues" evidence="1">
    <location>
        <begin position="22"/>
        <end position="41"/>
    </location>
</feature>
<feature type="compositionally biased region" description="Basic and acidic residues" evidence="1">
    <location>
        <begin position="1"/>
        <end position="21"/>
    </location>
</feature>
<sequence>MKTENERERKEKEDREKENREKKKKTEKKKEKEKKKKTEKKKIHCLHCLYNPLLMRKWMRLLIQASKTGIKTESFQYPETTTLDDFTPERGDRQ</sequence>
<keyword evidence="3" id="KW-1185">Reference proteome</keyword>
<gene>
    <name evidence="2" type="ORF">AVEN_106552_1</name>
</gene>
<organism evidence="2 3">
    <name type="scientific">Araneus ventricosus</name>
    <name type="common">Orbweaver spider</name>
    <name type="synonym">Epeira ventricosa</name>
    <dbReference type="NCBI Taxonomy" id="182803"/>
    <lineage>
        <taxon>Eukaryota</taxon>
        <taxon>Metazoa</taxon>
        <taxon>Ecdysozoa</taxon>
        <taxon>Arthropoda</taxon>
        <taxon>Chelicerata</taxon>
        <taxon>Arachnida</taxon>
        <taxon>Araneae</taxon>
        <taxon>Araneomorphae</taxon>
        <taxon>Entelegynae</taxon>
        <taxon>Araneoidea</taxon>
        <taxon>Araneidae</taxon>
        <taxon>Araneus</taxon>
    </lineage>
</organism>
<feature type="region of interest" description="Disordered" evidence="1">
    <location>
        <begin position="70"/>
        <end position="94"/>
    </location>
</feature>
<dbReference type="Proteomes" id="UP000499080">
    <property type="component" value="Unassembled WGS sequence"/>
</dbReference>
<feature type="compositionally biased region" description="Polar residues" evidence="1">
    <location>
        <begin position="70"/>
        <end position="84"/>
    </location>
</feature>
<feature type="region of interest" description="Disordered" evidence="1">
    <location>
        <begin position="1"/>
        <end position="41"/>
    </location>
</feature>
<name>A0A4Y2RL07_ARAVE</name>
<protein>
    <submittedName>
        <fullName evidence="2">Uncharacterized protein</fullName>
    </submittedName>
</protein>
<reference evidence="2 3" key="1">
    <citation type="journal article" date="2019" name="Sci. Rep.">
        <title>Orb-weaving spider Araneus ventricosus genome elucidates the spidroin gene catalogue.</title>
        <authorList>
            <person name="Kono N."/>
            <person name="Nakamura H."/>
            <person name="Ohtoshi R."/>
            <person name="Moran D.A.P."/>
            <person name="Shinohara A."/>
            <person name="Yoshida Y."/>
            <person name="Fujiwara M."/>
            <person name="Mori M."/>
            <person name="Tomita M."/>
            <person name="Arakawa K."/>
        </authorList>
    </citation>
    <scope>NUCLEOTIDE SEQUENCE [LARGE SCALE GENOMIC DNA]</scope>
</reference>
<evidence type="ECO:0000313" key="2">
    <source>
        <dbReference type="EMBL" id="GBN75949.1"/>
    </source>
</evidence>
<dbReference type="AlphaFoldDB" id="A0A4Y2RL07"/>
<evidence type="ECO:0000313" key="3">
    <source>
        <dbReference type="Proteomes" id="UP000499080"/>
    </source>
</evidence>
<comment type="caution">
    <text evidence="2">The sequence shown here is derived from an EMBL/GenBank/DDBJ whole genome shotgun (WGS) entry which is preliminary data.</text>
</comment>
<accession>A0A4Y2RL07</accession>